<sequence length="119" mass="13641">MTETDTEMNTEYRKQFADLQTSFNINWLVSHLNDIEQIQTRDEFHAINPCINNAEIKLQVSPTFAAQKITKKQEAFGTIGDCLFSGEGATNDLHFLRSYMALEMCETRLSPTLDEFTEP</sequence>
<dbReference type="AlphaFoldDB" id="A0AAD8N5Z5"/>
<proteinExistence type="predicted"/>
<dbReference type="Proteomes" id="UP001237642">
    <property type="component" value="Unassembled WGS sequence"/>
</dbReference>
<keyword evidence="2" id="KW-1185">Reference proteome</keyword>
<organism evidence="1 2">
    <name type="scientific">Heracleum sosnowskyi</name>
    <dbReference type="NCBI Taxonomy" id="360622"/>
    <lineage>
        <taxon>Eukaryota</taxon>
        <taxon>Viridiplantae</taxon>
        <taxon>Streptophyta</taxon>
        <taxon>Embryophyta</taxon>
        <taxon>Tracheophyta</taxon>
        <taxon>Spermatophyta</taxon>
        <taxon>Magnoliopsida</taxon>
        <taxon>eudicotyledons</taxon>
        <taxon>Gunneridae</taxon>
        <taxon>Pentapetalae</taxon>
        <taxon>asterids</taxon>
        <taxon>campanulids</taxon>
        <taxon>Apiales</taxon>
        <taxon>Apiaceae</taxon>
        <taxon>Apioideae</taxon>
        <taxon>apioid superclade</taxon>
        <taxon>Tordylieae</taxon>
        <taxon>Tordyliinae</taxon>
        <taxon>Heracleum</taxon>
    </lineage>
</organism>
<reference evidence="1" key="1">
    <citation type="submission" date="2023-02" db="EMBL/GenBank/DDBJ databases">
        <title>Genome of toxic invasive species Heracleum sosnowskyi carries increased number of genes despite the absence of recent whole-genome duplications.</title>
        <authorList>
            <person name="Schelkunov M."/>
            <person name="Shtratnikova V."/>
            <person name="Makarenko M."/>
            <person name="Klepikova A."/>
            <person name="Omelchenko D."/>
            <person name="Novikova G."/>
            <person name="Obukhova E."/>
            <person name="Bogdanov V."/>
            <person name="Penin A."/>
            <person name="Logacheva M."/>
        </authorList>
    </citation>
    <scope>NUCLEOTIDE SEQUENCE</scope>
    <source>
        <strain evidence="1">Hsosn_3</strain>
        <tissue evidence="1">Leaf</tissue>
    </source>
</reference>
<gene>
    <name evidence="1" type="ORF">POM88_002505</name>
</gene>
<comment type="caution">
    <text evidence="1">The sequence shown here is derived from an EMBL/GenBank/DDBJ whole genome shotgun (WGS) entry which is preliminary data.</text>
</comment>
<evidence type="ECO:0000313" key="1">
    <source>
        <dbReference type="EMBL" id="KAK1402900.1"/>
    </source>
</evidence>
<accession>A0AAD8N5Z5</accession>
<dbReference type="EMBL" id="JAUIZM010000001">
    <property type="protein sequence ID" value="KAK1402900.1"/>
    <property type="molecule type" value="Genomic_DNA"/>
</dbReference>
<protein>
    <submittedName>
        <fullName evidence="1">Uncharacterized protein</fullName>
    </submittedName>
</protein>
<name>A0AAD8N5Z5_9APIA</name>
<reference evidence="1" key="2">
    <citation type="submission" date="2023-05" db="EMBL/GenBank/DDBJ databases">
        <authorList>
            <person name="Schelkunov M.I."/>
        </authorList>
    </citation>
    <scope>NUCLEOTIDE SEQUENCE</scope>
    <source>
        <strain evidence="1">Hsosn_3</strain>
        <tissue evidence="1">Leaf</tissue>
    </source>
</reference>
<evidence type="ECO:0000313" key="2">
    <source>
        <dbReference type="Proteomes" id="UP001237642"/>
    </source>
</evidence>